<dbReference type="Gene3D" id="1.10.3810.10">
    <property type="entry name" value="Biosynthetic peptidoglycan transglycosylase-like"/>
    <property type="match status" value="1"/>
</dbReference>
<keyword evidence="7 11" id="KW-0573">Peptidoglycan synthesis</keyword>
<keyword evidence="1 11" id="KW-1003">Cell membrane</keyword>
<comment type="function">
    <text evidence="11">Peptidoglycan polymerase that catalyzes glycan chain elongation from lipid-linked precursors.</text>
</comment>
<gene>
    <name evidence="11 13" type="primary">mtgA</name>
    <name evidence="13" type="ORF">JQC75_03385</name>
</gene>
<comment type="catalytic activity">
    <reaction evidence="11">
        <text>[GlcNAc-(1-&gt;4)-Mur2Ac(oyl-L-Ala-gamma-D-Glu-L-Lys-D-Ala-D-Ala)](n)-di-trans,octa-cis-undecaprenyl diphosphate + beta-D-GlcNAc-(1-&gt;4)-Mur2Ac(oyl-L-Ala-gamma-D-Glu-L-Lys-D-Ala-D-Ala)-di-trans,octa-cis-undecaprenyl diphosphate = [GlcNAc-(1-&gt;4)-Mur2Ac(oyl-L-Ala-gamma-D-Glu-L-Lys-D-Ala-D-Ala)](n+1)-di-trans,octa-cis-undecaprenyl diphosphate + di-trans,octa-cis-undecaprenyl diphosphate + H(+)</text>
        <dbReference type="Rhea" id="RHEA:23708"/>
        <dbReference type="Rhea" id="RHEA-COMP:9602"/>
        <dbReference type="Rhea" id="RHEA-COMP:9603"/>
        <dbReference type="ChEBI" id="CHEBI:15378"/>
        <dbReference type="ChEBI" id="CHEBI:58405"/>
        <dbReference type="ChEBI" id="CHEBI:60033"/>
        <dbReference type="ChEBI" id="CHEBI:78435"/>
        <dbReference type="EC" id="2.4.99.28"/>
    </reaction>
</comment>
<keyword evidence="8 11" id="KW-1133">Transmembrane helix</keyword>
<name>A0ABX7G5L5_9GAMM</name>
<evidence type="ECO:0000256" key="6">
    <source>
        <dbReference type="ARBA" id="ARBA00022960"/>
    </source>
</evidence>
<evidence type="ECO:0000256" key="8">
    <source>
        <dbReference type="ARBA" id="ARBA00022989"/>
    </source>
</evidence>
<comment type="pathway">
    <text evidence="11">Cell wall biogenesis; peptidoglycan biosynthesis.</text>
</comment>
<organism evidence="13 14">
    <name type="scientific">Shewanella litorisediminis</name>
    <dbReference type="NCBI Taxonomy" id="1173586"/>
    <lineage>
        <taxon>Bacteria</taxon>
        <taxon>Pseudomonadati</taxon>
        <taxon>Pseudomonadota</taxon>
        <taxon>Gammaproteobacteria</taxon>
        <taxon>Alteromonadales</taxon>
        <taxon>Shewanellaceae</taxon>
        <taxon>Shewanella</taxon>
    </lineage>
</organism>
<evidence type="ECO:0000313" key="14">
    <source>
        <dbReference type="Proteomes" id="UP000596252"/>
    </source>
</evidence>
<keyword evidence="2 11" id="KW-0997">Cell inner membrane</keyword>
<dbReference type="NCBIfam" id="TIGR02070">
    <property type="entry name" value="mono_pep_trsgly"/>
    <property type="match status" value="1"/>
</dbReference>
<evidence type="ECO:0000256" key="11">
    <source>
        <dbReference type="HAMAP-Rule" id="MF_00766"/>
    </source>
</evidence>
<dbReference type="Pfam" id="PF00912">
    <property type="entry name" value="Transgly"/>
    <property type="match status" value="1"/>
</dbReference>
<evidence type="ECO:0000256" key="5">
    <source>
        <dbReference type="ARBA" id="ARBA00022692"/>
    </source>
</evidence>
<keyword evidence="6 11" id="KW-0133">Cell shape</keyword>
<dbReference type="SUPFAM" id="SSF53955">
    <property type="entry name" value="Lysozyme-like"/>
    <property type="match status" value="1"/>
</dbReference>
<keyword evidence="3 11" id="KW-0328">Glycosyltransferase</keyword>
<keyword evidence="10 11" id="KW-0961">Cell wall biogenesis/degradation</keyword>
<keyword evidence="5 11" id="KW-0812">Transmembrane</keyword>
<evidence type="ECO:0000256" key="9">
    <source>
        <dbReference type="ARBA" id="ARBA00023136"/>
    </source>
</evidence>
<keyword evidence="14" id="KW-1185">Reference proteome</keyword>
<sequence>MSESALAGGKKPGLLARCWRALWRWSFRLLLTFLILSLTLVATVSFINPPTWAWRIDRALFPPKDNIQVRHQWVPLEKIAANMQLAVIASEDQRFTQHYGVDFAAIKTAIEDRDPGEPLRGASTLTQQTAKNLFLWSSRSLVRKGLEAWFALLLDTLSGKRRTLELYLNIVEFGPGIYGVEAASRYYFNKGAGHLSSREAALLAALLPNPWAYRINPPTAYMNQRADWIGRQMRQLGMATLKALD</sequence>
<evidence type="ECO:0000256" key="7">
    <source>
        <dbReference type="ARBA" id="ARBA00022984"/>
    </source>
</evidence>
<dbReference type="PANTHER" id="PTHR30400">
    <property type="entry name" value="MONOFUNCTIONAL BIOSYNTHETIC PEPTIDOGLYCAN TRANSGLYCOSYLASE"/>
    <property type="match status" value="1"/>
</dbReference>
<dbReference type="PANTHER" id="PTHR30400:SF0">
    <property type="entry name" value="BIOSYNTHETIC PEPTIDOGLYCAN TRANSGLYCOSYLASE"/>
    <property type="match status" value="1"/>
</dbReference>
<evidence type="ECO:0000256" key="2">
    <source>
        <dbReference type="ARBA" id="ARBA00022519"/>
    </source>
</evidence>
<evidence type="ECO:0000256" key="1">
    <source>
        <dbReference type="ARBA" id="ARBA00022475"/>
    </source>
</evidence>
<accession>A0ABX7G5L5</accession>
<proteinExistence type="inferred from homology"/>
<dbReference type="InterPro" id="IPR001264">
    <property type="entry name" value="Glyco_trans_51"/>
</dbReference>
<dbReference type="HAMAP" id="MF_00766">
    <property type="entry name" value="PGT_MtgA"/>
    <property type="match status" value="1"/>
</dbReference>
<dbReference type="Proteomes" id="UP000596252">
    <property type="component" value="Chromosome"/>
</dbReference>
<comment type="subcellular location">
    <subcellularLocation>
        <location evidence="11">Cell inner membrane</location>
        <topology evidence="11">Single-pass membrane protein</topology>
    </subcellularLocation>
</comment>
<protein>
    <recommendedName>
        <fullName evidence="11">Biosynthetic peptidoglycan transglycosylase</fullName>
        <ecNumber evidence="11">2.4.99.28</ecNumber>
    </recommendedName>
    <alternativeName>
        <fullName evidence="11">Glycan polymerase</fullName>
    </alternativeName>
    <alternativeName>
        <fullName evidence="11">Peptidoglycan glycosyltransferase MtgA</fullName>
        <shortName evidence="11">PGT</shortName>
    </alternativeName>
</protein>
<evidence type="ECO:0000256" key="3">
    <source>
        <dbReference type="ARBA" id="ARBA00022676"/>
    </source>
</evidence>
<dbReference type="EMBL" id="CP069213">
    <property type="protein sequence ID" value="QRH02483.1"/>
    <property type="molecule type" value="Genomic_DNA"/>
</dbReference>
<evidence type="ECO:0000256" key="4">
    <source>
        <dbReference type="ARBA" id="ARBA00022679"/>
    </source>
</evidence>
<feature type="domain" description="Glycosyl transferase family 51" evidence="12">
    <location>
        <begin position="68"/>
        <end position="233"/>
    </location>
</feature>
<dbReference type="RefSeq" id="WP_203326092.1">
    <property type="nucleotide sequence ID" value="NZ_CP069213.1"/>
</dbReference>
<dbReference type="InterPro" id="IPR023346">
    <property type="entry name" value="Lysozyme-like_dom_sf"/>
</dbReference>
<evidence type="ECO:0000259" key="12">
    <source>
        <dbReference type="Pfam" id="PF00912"/>
    </source>
</evidence>
<evidence type="ECO:0000313" key="13">
    <source>
        <dbReference type="EMBL" id="QRH02483.1"/>
    </source>
</evidence>
<evidence type="ECO:0000256" key="10">
    <source>
        <dbReference type="ARBA" id="ARBA00023316"/>
    </source>
</evidence>
<comment type="similarity">
    <text evidence="11">Belongs to the glycosyltransferase 51 family.</text>
</comment>
<keyword evidence="9 11" id="KW-0472">Membrane</keyword>
<dbReference type="InterPro" id="IPR036950">
    <property type="entry name" value="PBP_transglycosylase"/>
</dbReference>
<dbReference type="InterPro" id="IPR011812">
    <property type="entry name" value="Pep_trsgly"/>
</dbReference>
<keyword evidence="4 11" id="KW-0808">Transferase</keyword>
<reference evidence="13 14" key="1">
    <citation type="journal article" date="2012" name="Antonie Van Leeuwenhoek">
        <title>Shewanella litorisediminis sp. nov., a gammaproteobacterium isolated from a tidal flat sediment.</title>
        <authorList>
            <person name="Lee M.H."/>
            <person name="Yoon J.H."/>
        </authorList>
    </citation>
    <scope>NUCLEOTIDE SEQUENCE [LARGE SCALE GENOMIC DNA]</scope>
    <source>
        <strain evidence="13 14">SMK1-12</strain>
    </source>
</reference>
<dbReference type="EC" id="2.4.99.28" evidence="11"/>
<dbReference type="GO" id="GO:0016757">
    <property type="term" value="F:glycosyltransferase activity"/>
    <property type="evidence" value="ECO:0007669"/>
    <property type="project" value="UniProtKB-KW"/>
</dbReference>